<comment type="caution">
    <text evidence="1">The sequence shown here is derived from an EMBL/GenBank/DDBJ whole genome shotgun (WGS) entry which is preliminary data.</text>
</comment>
<gene>
    <name evidence="1" type="ORF">D0466_07010</name>
</gene>
<name>A0A372LH46_9BACI</name>
<dbReference type="Proteomes" id="UP000262939">
    <property type="component" value="Unassembled WGS sequence"/>
</dbReference>
<dbReference type="OrthoDB" id="1644322at2"/>
<accession>A0A372LH46</accession>
<dbReference type="RefSeq" id="WP_117321793.1">
    <property type="nucleotide sequence ID" value="NZ_QVTD01000003.1"/>
</dbReference>
<dbReference type="AlphaFoldDB" id="A0A372LH46"/>
<dbReference type="PANTHER" id="PTHR40051:SF1">
    <property type="entry name" value="YOLD-LIKE FAMILY PROTEIN"/>
    <property type="match status" value="1"/>
</dbReference>
<dbReference type="InterPro" id="IPR014962">
    <property type="entry name" value="YolD"/>
</dbReference>
<dbReference type="Pfam" id="PF08863">
    <property type="entry name" value="YolD"/>
    <property type="match status" value="1"/>
</dbReference>
<evidence type="ECO:0000313" key="2">
    <source>
        <dbReference type="Proteomes" id="UP000262939"/>
    </source>
</evidence>
<sequence>MIRDRGRIKWTSMMLPEHVKLLRDWAQEDTYEERRDLDEQQLEEMNMAIGEAMETGSAVNIIYYENRRHQLLIGTIHYYNELQQKLHVVDRFDEAHYVRLADIVDVRTAGE</sequence>
<organism evidence="1 2">
    <name type="scientific">Peribacillus glennii</name>
    <dbReference type="NCBI Taxonomy" id="2303991"/>
    <lineage>
        <taxon>Bacteria</taxon>
        <taxon>Bacillati</taxon>
        <taxon>Bacillota</taxon>
        <taxon>Bacilli</taxon>
        <taxon>Bacillales</taxon>
        <taxon>Bacillaceae</taxon>
        <taxon>Peribacillus</taxon>
    </lineage>
</organism>
<reference evidence="1 2" key="1">
    <citation type="submission" date="2018-08" db="EMBL/GenBank/DDBJ databases">
        <title>Bacillus chawlae sp. nov., Bacillus glennii sp. nov., and Bacillus saganii sp. nov. Isolated from the Vehicle Assembly Building at Kennedy Space Center where the Viking Spacecraft were Assembled.</title>
        <authorList>
            <person name="Seuylemezian A."/>
            <person name="Vaishampayan P."/>
        </authorList>
    </citation>
    <scope>NUCLEOTIDE SEQUENCE [LARGE SCALE GENOMIC DNA]</scope>
    <source>
        <strain evidence="1 2">V44-8</strain>
    </source>
</reference>
<evidence type="ECO:0000313" key="1">
    <source>
        <dbReference type="EMBL" id="RFU65620.1"/>
    </source>
</evidence>
<dbReference type="PANTHER" id="PTHR40051">
    <property type="entry name" value="IG HYPOTHETICAL 15966"/>
    <property type="match status" value="1"/>
</dbReference>
<keyword evidence="2" id="KW-1185">Reference proteome</keyword>
<protein>
    <submittedName>
        <fullName evidence="1">YolD-like family protein</fullName>
    </submittedName>
</protein>
<dbReference type="EMBL" id="QVTD01000003">
    <property type="protein sequence ID" value="RFU65620.1"/>
    <property type="molecule type" value="Genomic_DNA"/>
</dbReference>
<proteinExistence type="predicted"/>